<feature type="transmembrane region" description="Helical" evidence="1">
    <location>
        <begin position="12"/>
        <end position="34"/>
    </location>
</feature>
<evidence type="ECO:0000256" key="1">
    <source>
        <dbReference type="SAM" id="Phobius"/>
    </source>
</evidence>
<evidence type="ECO:0000313" key="3">
    <source>
        <dbReference type="Proteomes" id="UP001085076"/>
    </source>
</evidence>
<keyword evidence="1" id="KW-0812">Transmembrane</keyword>
<reference evidence="2 3" key="1">
    <citation type="journal article" date="2022" name="Hortic Res">
        <title>The genome of Dioscorea zingiberensis sheds light on the biosynthesis, origin and evolution of the medicinally important diosgenin saponins.</title>
        <authorList>
            <person name="Li Y."/>
            <person name="Tan C."/>
            <person name="Li Z."/>
            <person name="Guo J."/>
            <person name="Li S."/>
            <person name="Chen X."/>
            <person name="Wang C."/>
            <person name="Dai X."/>
            <person name="Yang H."/>
            <person name="Song W."/>
            <person name="Hou L."/>
            <person name="Xu J."/>
            <person name="Tong Z."/>
            <person name="Xu A."/>
            <person name="Yuan X."/>
            <person name="Wang W."/>
            <person name="Yang Q."/>
            <person name="Chen L."/>
            <person name="Sun Z."/>
            <person name="Wang K."/>
            <person name="Pan B."/>
            <person name="Chen J."/>
            <person name="Bao Y."/>
            <person name="Liu F."/>
            <person name="Qi X."/>
            <person name="Gang D.R."/>
            <person name="Wen J."/>
            <person name="Li J."/>
        </authorList>
    </citation>
    <scope>NUCLEOTIDE SEQUENCE [LARGE SCALE GENOMIC DNA]</scope>
    <source>
        <strain evidence="2">Dzin_1.0</strain>
    </source>
</reference>
<evidence type="ECO:0000313" key="2">
    <source>
        <dbReference type="EMBL" id="KAJ0960799.1"/>
    </source>
</evidence>
<feature type="transmembrane region" description="Helical" evidence="1">
    <location>
        <begin position="58"/>
        <end position="82"/>
    </location>
</feature>
<keyword evidence="1" id="KW-1133">Transmembrane helix</keyword>
<gene>
    <name evidence="2" type="ORF">J5N97_001300</name>
</gene>
<accession>A0A9D5H2I8</accession>
<dbReference type="Proteomes" id="UP001085076">
    <property type="component" value="Unassembled WGS sequence"/>
</dbReference>
<dbReference type="AlphaFoldDB" id="A0A9D5H2I8"/>
<dbReference type="EMBL" id="JAGGNH010000058">
    <property type="protein sequence ID" value="KAJ0960799.1"/>
    <property type="molecule type" value="Genomic_DNA"/>
</dbReference>
<name>A0A9D5H2I8_9LILI</name>
<protein>
    <submittedName>
        <fullName evidence="2">Uncharacterized protein</fullName>
    </submittedName>
</protein>
<keyword evidence="1" id="KW-0472">Membrane</keyword>
<keyword evidence="3" id="KW-1185">Reference proteome</keyword>
<comment type="caution">
    <text evidence="2">The sequence shown here is derived from an EMBL/GenBank/DDBJ whole genome shotgun (WGS) entry which is preliminary data.</text>
</comment>
<organism evidence="2 3">
    <name type="scientific">Dioscorea zingiberensis</name>
    <dbReference type="NCBI Taxonomy" id="325984"/>
    <lineage>
        <taxon>Eukaryota</taxon>
        <taxon>Viridiplantae</taxon>
        <taxon>Streptophyta</taxon>
        <taxon>Embryophyta</taxon>
        <taxon>Tracheophyta</taxon>
        <taxon>Spermatophyta</taxon>
        <taxon>Magnoliopsida</taxon>
        <taxon>Liliopsida</taxon>
        <taxon>Dioscoreales</taxon>
        <taxon>Dioscoreaceae</taxon>
        <taxon>Dioscorea</taxon>
    </lineage>
</organism>
<proteinExistence type="predicted"/>
<feature type="transmembrane region" description="Helical" evidence="1">
    <location>
        <begin position="94"/>
        <end position="116"/>
    </location>
</feature>
<sequence>MTFPGFLLKCIRVLLNVVVTTQLCVEGILLLLLYRGEPTRRFIEGAVLLIYNIGGPSIMGLVFIKIVLIFMIAFMFYSIFLIQRKYYILKTQTDIEVSSCSLSMVVVFINFMGALMNDFSTSI</sequence>